<evidence type="ECO:0000256" key="7">
    <source>
        <dbReference type="ARBA" id="ARBA00023237"/>
    </source>
</evidence>
<reference evidence="10 11" key="1">
    <citation type="submission" date="2019-07" db="EMBL/GenBank/DDBJ databases">
        <title>Whole genome shotgun sequence of Meiothermus hypogaeus NBRC 106114.</title>
        <authorList>
            <person name="Hosoyama A."/>
            <person name="Uohara A."/>
            <person name="Ohji S."/>
            <person name="Ichikawa N."/>
        </authorList>
    </citation>
    <scope>NUCLEOTIDE SEQUENCE [LARGE SCALE GENOMIC DNA]</scope>
    <source>
        <strain evidence="10 11">NBRC 106114</strain>
    </source>
</reference>
<evidence type="ECO:0000256" key="2">
    <source>
        <dbReference type="ARBA" id="ARBA00007613"/>
    </source>
</evidence>
<accession>A0A511R3Q1</accession>
<proteinExistence type="inferred from homology"/>
<keyword evidence="5" id="KW-0812">Transmembrane</keyword>
<dbReference type="OrthoDB" id="24839at2"/>
<dbReference type="GO" id="GO:0015562">
    <property type="term" value="F:efflux transmembrane transporter activity"/>
    <property type="evidence" value="ECO:0007669"/>
    <property type="project" value="InterPro"/>
</dbReference>
<dbReference type="Proteomes" id="UP000321197">
    <property type="component" value="Unassembled WGS sequence"/>
</dbReference>
<keyword evidence="4" id="KW-1134">Transmembrane beta strand</keyword>
<dbReference type="GO" id="GO:0015288">
    <property type="term" value="F:porin activity"/>
    <property type="evidence" value="ECO:0007669"/>
    <property type="project" value="TreeGrafter"/>
</dbReference>
<evidence type="ECO:0000256" key="8">
    <source>
        <dbReference type="SAM" id="Coils"/>
    </source>
</evidence>
<organism evidence="10 11">
    <name type="scientific">Meiothermus hypogaeus NBRC 106114</name>
    <dbReference type="NCBI Taxonomy" id="1227553"/>
    <lineage>
        <taxon>Bacteria</taxon>
        <taxon>Thermotogati</taxon>
        <taxon>Deinococcota</taxon>
        <taxon>Deinococci</taxon>
        <taxon>Thermales</taxon>
        <taxon>Thermaceae</taxon>
        <taxon>Meiothermus</taxon>
    </lineage>
</organism>
<evidence type="ECO:0000256" key="1">
    <source>
        <dbReference type="ARBA" id="ARBA00004442"/>
    </source>
</evidence>
<feature type="signal peptide" evidence="9">
    <location>
        <begin position="1"/>
        <end position="27"/>
    </location>
</feature>
<evidence type="ECO:0000313" key="11">
    <source>
        <dbReference type="Proteomes" id="UP000321197"/>
    </source>
</evidence>
<dbReference type="InterPro" id="IPR051906">
    <property type="entry name" value="TolC-like"/>
</dbReference>
<evidence type="ECO:0000256" key="6">
    <source>
        <dbReference type="ARBA" id="ARBA00023136"/>
    </source>
</evidence>
<keyword evidence="3" id="KW-0813">Transport</keyword>
<evidence type="ECO:0000256" key="5">
    <source>
        <dbReference type="ARBA" id="ARBA00022692"/>
    </source>
</evidence>
<keyword evidence="8" id="KW-0175">Coiled coil</keyword>
<dbReference type="GO" id="GO:0009279">
    <property type="term" value="C:cell outer membrane"/>
    <property type="evidence" value="ECO:0007669"/>
    <property type="project" value="UniProtKB-SubCell"/>
</dbReference>
<dbReference type="Gene3D" id="1.20.1600.10">
    <property type="entry name" value="Outer membrane efflux proteins (OEP)"/>
    <property type="match status" value="1"/>
</dbReference>
<name>A0A511R3Q1_9DEIN</name>
<dbReference type="PANTHER" id="PTHR30026">
    <property type="entry name" value="OUTER MEMBRANE PROTEIN TOLC"/>
    <property type="match status" value="1"/>
</dbReference>
<dbReference type="AlphaFoldDB" id="A0A511R3Q1"/>
<keyword evidence="6" id="KW-0472">Membrane</keyword>
<dbReference type="PROSITE" id="PS51257">
    <property type="entry name" value="PROKAR_LIPOPROTEIN"/>
    <property type="match status" value="1"/>
</dbReference>
<comment type="caution">
    <text evidence="10">The sequence shown here is derived from an EMBL/GenBank/DDBJ whole genome shotgun (WGS) entry which is preliminary data.</text>
</comment>
<comment type="similarity">
    <text evidence="2">Belongs to the outer membrane factor (OMF) (TC 1.B.17) family.</text>
</comment>
<evidence type="ECO:0000313" key="10">
    <source>
        <dbReference type="EMBL" id="GEM83502.1"/>
    </source>
</evidence>
<feature type="coiled-coil region" evidence="8">
    <location>
        <begin position="241"/>
        <end position="300"/>
    </location>
</feature>
<sequence>MTHRVPNLLSKPLLLLALLSACSLGLAQNTLTLPQALSQAYSRGPSLQSAQATLQNATLQLNALKADPSTLVVARTQAEQNARLAEVNLEATRLSVMQSVVNAYVSLYEAQQNVALFQAQVALNQRNLEVARARQAAGNATALDVARAQTTLDSSRQSLTNAQSQLPVLAAQLAALLGLSDLGNVAVAAPPAPPVLQADLQALSRDLFSRLPSVLQAQQAVELAELNVKLADNDYTPAVQLNTAKTSLENNQRTLQTAQQNAQTNLTNTYQAAQNAYRSIALAQANVANAQRVVEQSQAALRAGTISALQLQTDQVSLRSAEYALIQAQNTYWKALAAFSVAAGQDFTGLVRAASGP</sequence>
<protein>
    <submittedName>
        <fullName evidence="10">Transporter</fullName>
    </submittedName>
</protein>
<keyword evidence="7" id="KW-0998">Cell outer membrane</keyword>
<dbReference type="RefSeq" id="WP_119339722.1">
    <property type="nucleotide sequence ID" value="NZ_BJXL01000047.1"/>
</dbReference>
<dbReference type="GO" id="GO:1990281">
    <property type="term" value="C:efflux pump complex"/>
    <property type="evidence" value="ECO:0007669"/>
    <property type="project" value="TreeGrafter"/>
</dbReference>
<dbReference type="PANTHER" id="PTHR30026:SF20">
    <property type="entry name" value="OUTER MEMBRANE PROTEIN TOLC"/>
    <property type="match status" value="1"/>
</dbReference>
<dbReference type="SUPFAM" id="SSF56954">
    <property type="entry name" value="Outer membrane efflux proteins (OEP)"/>
    <property type="match status" value="1"/>
</dbReference>
<keyword evidence="9" id="KW-0732">Signal</keyword>
<dbReference type="Pfam" id="PF02321">
    <property type="entry name" value="OEP"/>
    <property type="match status" value="1"/>
</dbReference>
<dbReference type="InterPro" id="IPR003423">
    <property type="entry name" value="OMP_efflux"/>
</dbReference>
<feature type="chain" id="PRO_5022042341" evidence="9">
    <location>
        <begin position="28"/>
        <end position="357"/>
    </location>
</feature>
<dbReference type="EMBL" id="BJXL01000047">
    <property type="protein sequence ID" value="GEM83502.1"/>
    <property type="molecule type" value="Genomic_DNA"/>
</dbReference>
<gene>
    <name evidence="10" type="ORF">MHY01S_16680</name>
</gene>
<evidence type="ECO:0000256" key="9">
    <source>
        <dbReference type="SAM" id="SignalP"/>
    </source>
</evidence>
<evidence type="ECO:0000256" key="3">
    <source>
        <dbReference type="ARBA" id="ARBA00022448"/>
    </source>
</evidence>
<comment type="subcellular location">
    <subcellularLocation>
        <location evidence="1">Cell outer membrane</location>
    </subcellularLocation>
</comment>
<evidence type="ECO:0000256" key="4">
    <source>
        <dbReference type="ARBA" id="ARBA00022452"/>
    </source>
</evidence>